<dbReference type="GO" id="GO:0005737">
    <property type="term" value="C:cytoplasm"/>
    <property type="evidence" value="ECO:0007669"/>
    <property type="project" value="TreeGrafter"/>
</dbReference>
<dbReference type="InterPro" id="IPR018982">
    <property type="entry name" value="RQC_domain"/>
</dbReference>
<comment type="catalytic activity">
    <reaction evidence="15">
        <text>Couples ATP hydrolysis with the unwinding of duplex DNA by translocating in the 3'-5' direction.</text>
        <dbReference type="EC" id="5.6.2.4"/>
    </reaction>
</comment>
<dbReference type="EMBL" id="DWVY01000028">
    <property type="protein sequence ID" value="HJC74410.1"/>
    <property type="molecule type" value="Genomic_DNA"/>
</dbReference>
<comment type="caution">
    <text evidence="20">The sequence shown here is derived from an EMBL/GenBank/DDBJ whole genome shotgun (WGS) entry which is preliminary data.</text>
</comment>
<dbReference type="InterPro" id="IPR010997">
    <property type="entry name" value="HRDC-like_sf"/>
</dbReference>
<feature type="domain" description="Helicase ATP-binding" evidence="18">
    <location>
        <begin position="33"/>
        <end position="202"/>
    </location>
</feature>
<organism evidence="20 21">
    <name type="scientific">Candidatus Mediterraneibacter faecavium</name>
    <dbReference type="NCBI Taxonomy" id="2838668"/>
    <lineage>
        <taxon>Bacteria</taxon>
        <taxon>Bacillati</taxon>
        <taxon>Bacillota</taxon>
        <taxon>Clostridia</taxon>
        <taxon>Lachnospirales</taxon>
        <taxon>Lachnospiraceae</taxon>
        <taxon>Mediterraneibacter</taxon>
    </lineage>
</organism>
<dbReference type="InterPro" id="IPR036390">
    <property type="entry name" value="WH_DNA-bd_sf"/>
</dbReference>
<dbReference type="NCBIfam" id="TIGR01389">
    <property type="entry name" value="recQ"/>
    <property type="match status" value="1"/>
</dbReference>
<evidence type="ECO:0000313" key="21">
    <source>
        <dbReference type="Proteomes" id="UP000823902"/>
    </source>
</evidence>
<feature type="domain" description="Helicase C-terminal" evidence="19">
    <location>
        <begin position="226"/>
        <end position="370"/>
    </location>
</feature>
<dbReference type="GO" id="GO:0016787">
    <property type="term" value="F:hydrolase activity"/>
    <property type="evidence" value="ECO:0007669"/>
    <property type="project" value="UniProtKB-KW"/>
</dbReference>
<keyword evidence="7 20" id="KW-0378">Hydrolase</keyword>
<dbReference type="Proteomes" id="UP000823902">
    <property type="component" value="Unassembled WGS sequence"/>
</dbReference>
<dbReference type="EC" id="5.6.2.4" evidence="16"/>
<dbReference type="GO" id="GO:0043590">
    <property type="term" value="C:bacterial nucleoid"/>
    <property type="evidence" value="ECO:0007669"/>
    <property type="project" value="TreeGrafter"/>
</dbReference>
<reference evidence="20" key="1">
    <citation type="journal article" date="2021" name="PeerJ">
        <title>Extensive microbial diversity within the chicken gut microbiome revealed by metagenomics and culture.</title>
        <authorList>
            <person name="Gilroy R."/>
            <person name="Ravi A."/>
            <person name="Getino M."/>
            <person name="Pursley I."/>
            <person name="Horton D.L."/>
            <person name="Alikhan N.F."/>
            <person name="Baker D."/>
            <person name="Gharbi K."/>
            <person name="Hall N."/>
            <person name="Watson M."/>
            <person name="Adriaenssens E.M."/>
            <person name="Foster-Nyarko E."/>
            <person name="Jarju S."/>
            <person name="Secka A."/>
            <person name="Antonio M."/>
            <person name="Oren A."/>
            <person name="Chaudhuri R.R."/>
            <person name="La Ragione R."/>
            <person name="Hildebrand F."/>
            <person name="Pallen M.J."/>
        </authorList>
    </citation>
    <scope>NUCLEOTIDE SEQUENCE</scope>
    <source>
        <strain evidence="20">CHK196-7946</strain>
    </source>
</reference>
<dbReference type="CDD" id="cd18794">
    <property type="entry name" value="SF2_C_RecQ"/>
    <property type="match status" value="1"/>
</dbReference>
<dbReference type="InterPro" id="IPR002121">
    <property type="entry name" value="HRDC_dom"/>
</dbReference>
<dbReference type="InterPro" id="IPR001650">
    <property type="entry name" value="Helicase_C-like"/>
</dbReference>
<evidence type="ECO:0000256" key="7">
    <source>
        <dbReference type="ARBA" id="ARBA00022801"/>
    </source>
</evidence>
<comment type="cofactor">
    <cofactor evidence="2">
        <name>Zn(2+)</name>
        <dbReference type="ChEBI" id="CHEBI:29105"/>
    </cofactor>
</comment>
<dbReference type="Pfam" id="PF00270">
    <property type="entry name" value="DEAD"/>
    <property type="match status" value="1"/>
</dbReference>
<evidence type="ECO:0000256" key="15">
    <source>
        <dbReference type="ARBA" id="ARBA00034617"/>
    </source>
</evidence>
<evidence type="ECO:0000256" key="13">
    <source>
        <dbReference type="ARBA" id="ARBA00023204"/>
    </source>
</evidence>
<keyword evidence="14" id="KW-0413">Isomerase</keyword>
<dbReference type="PROSITE" id="PS51194">
    <property type="entry name" value="HELICASE_CTER"/>
    <property type="match status" value="1"/>
</dbReference>
<dbReference type="SUPFAM" id="SSF46785">
    <property type="entry name" value="Winged helix' DNA-binding domain"/>
    <property type="match status" value="1"/>
</dbReference>
<protein>
    <recommendedName>
        <fullName evidence="16">DNA helicase RecQ</fullName>
        <ecNumber evidence="16">5.6.2.4</ecNumber>
    </recommendedName>
</protein>
<keyword evidence="4" id="KW-0479">Metal-binding</keyword>
<dbReference type="PANTHER" id="PTHR13710:SF105">
    <property type="entry name" value="ATP-DEPENDENT DNA HELICASE Q1"/>
    <property type="match status" value="1"/>
</dbReference>
<comment type="cofactor">
    <cofactor evidence="1">
        <name>Mg(2+)</name>
        <dbReference type="ChEBI" id="CHEBI:18420"/>
    </cofactor>
</comment>
<dbReference type="InterPro" id="IPR044876">
    <property type="entry name" value="HRDC_dom_sf"/>
</dbReference>
<keyword evidence="10" id="KW-0067">ATP-binding</keyword>
<evidence type="ECO:0000256" key="4">
    <source>
        <dbReference type="ARBA" id="ARBA00022723"/>
    </source>
</evidence>
<evidence type="ECO:0000313" key="20">
    <source>
        <dbReference type="EMBL" id="HJC74410.1"/>
    </source>
</evidence>
<name>A0A9D2TL78_9FIRM</name>
<evidence type="ECO:0000256" key="3">
    <source>
        <dbReference type="ARBA" id="ARBA00005446"/>
    </source>
</evidence>
<dbReference type="PANTHER" id="PTHR13710">
    <property type="entry name" value="DNA HELICASE RECQ FAMILY MEMBER"/>
    <property type="match status" value="1"/>
</dbReference>
<dbReference type="InterPro" id="IPR036388">
    <property type="entry name" value="WH-like_DNA-bd_sf"/>
</dbReference>
<reference evidence="20" key="2">
    <citation type="submission" date="2021-04" db="EMBL/GenBank/DDBJ databases">
        <authorList>
            <person name="Gilroy R."/>
        </authorList>
    </citation>
    <scope>NUCLEOTIDE SEQUENCE</scope>
    <source>
        <strain evidence="20">CHK196-7946</strain>
    </source>
</reference>
<evidence type="ECO:0000256" key="1">
    <source>
        <dbReference type="ARBA" id="ARBA00001946"/>
    </source>
</evidence>
<dbReference type="GO" id="GO:0046872">
    <property type="term" value="F:metal ion binding"/>
    <property type="evidence" value="ECO:0007669"/>
    <property type="project" value="UniProtKB-KW"/>
</dbReference>
<dbReference type="GO" id="GO:0009378">
    <property type="term" value="F:four-way junction helicase activity"/>
    <property type="evidence" value="ECO:0007669"/>
    <property type="project" value="TreeGrafter"/>
</dbReference>
<dbReference type="InterPro" id="IPR011545">
    <property type="entry name" value="DEAD/DEAH_box_helicase_dom"/>
</dbReference>
<dbReference type="NCBIfam" id="TIGR00614">
    <property type="entry name" value="recQ_fam"/>
    <property type="match status" value="1"/>
</dbReference>
<dbReference type="GO" id="GO:0030894">
    <property type="term" value="C:replisome"/>
    <property type="evidence" value="ECO:0007669"/>
    <property type="project" value="TreeGrafter"/>
</dbReference>
<dbReference type="SUPFAM" id="SSF47819">
    <property type="entry name" value="HRDC-like"/>
    <property type="match status" value="1"/>
</dbReference>
<keyword evidence="5" id="KW-0547">Nucleotide-binding</keyword>
<dbReference type="InterPro" id="IPR014001">
    <property type="entry name" value="Helicase_ATP-bd"/>
</dbReference>
<evidence type="ECO:0000259" key="18">
    <source>
        <dbReference type="PROSITE" id="PS51192"/>
    </source>
</evidence>
<keyword evidence="12" id="KW-0233">DNA recombination</keyword>
<evidence type="ECO:0000256" key="5">
    <source>
        <dbReference type="ARBA" id="ARBA00022741"/>
    </source>
</evidence>
<keyword evidence="8 20" id="KW-0347">Helicase</keyword>
<evidence type="ECO:0000256" key="12">
    <source>
        <dbReference type="ARBA" id="ARBA00023172"/>
    </source>
</evidence>
<gene>
    <name evidence="20" type="primary">recQ</name>
    <name evidence="20" type="ORF">H9697_05625</name>
</gene>
<dbReference type="SMART" id="SM00487">
    <property type="entry name" value="DEXDc"/>
    <property type="match status" value="1"/>
</dbReference>
<dbReference type="PROSITE" id="PS51192">
    <property type="entry name" value="HELICASE_ATP_BIND_1"/>
    <property type="match status" value="1"/>
</dbReference>
<accession>A0A9D2TL78</accession>
<dbReference type="Gene3D" id="1.10.150.80">
    <property type="entry name" value="HRDC domain"/>
    <property type="match status" value="1"/>
</dbReference>
<proteinExistence type="inferred from homology"/>
<dbReference type="SMART" id="SM00956">
    <property type="entry name" value="RQC"/>
    <property type="match status" value="1"/>
</dbReference>
<dbReference type="InterPro" id="IPR004589">
    <property type="entry name" value="DNA_helicase_ATP-dep_RecQ"/>
</dbReference>
<dbReference type="PROSITE" id="PS50967">
    <property type="entry name" value="HRDC"/>
    <property type="match status" value="1"/>
</dbReference>
<dbReference type="AlphaFoldDB" id="A0A9D2TL78"/>
<dbReference type="InterPro" id="IPR027417">
    <property type="entry name" value="P-loop_NTPase"/>
</dbReference>
<dbReference type="Pfam" id="PF09382">
    <property type="entry name" value="RQC"/>
    <property type="match status" value="1"/>
</dbReference>
<evidence type="ECO:0000256" key="10">
    <source>
        <dbReference type="ARBA" id="ARBA00022840"/>
    </source>
</evidence>
<dbReference type="InterPro" id="IPR006293">
    <property type="entry name" value="DNA_helicase_ATP-dep_RecQ_bac"/>
</dbReference>
<dbReference type="GO" id="GO:0006260">
    <property type="term" value="P:DNA replication"/>
    <property type="evidence" value="ECO:0007669"/>
    <property type="project" value="InterPro"/>
</dbReference>
<evidence type="ECO:0000256" key="11">
    <source>
        <dbReference type="ARBA" id="ARBA00023125"/>
    </source>
</evidence>
<evidence type="ECO:0000259" key="19">
    <source>
        <dbReference type="PROSITE" id="PS51194"/>
    </source>
</evidence>
<feature type="domain" description="HRDC" evidence="17">
    <location>
        <begin position="547"/>
        <end position="627"/>
    </location>
</feature>
<keyword evidence="13" id="KW-0234">DNA repair</keyword>
<sequence>MIYDQEQTRLFKIQTLKTYFGYDAFRPGQEKIIDQVLAGRDVLAVMPTGAGKSLCYQLPALLMPGITVVVSPLISLMMDQVKALNEAGIHAAYINSSLTETQVTKALELAKTGRYKIIYVAPERLETPRFLDFACHAELSMVTVDEAHCISQWGQDFRPSYVRILDFIRRLPARPVVSAFTATATERVREDIIASLELEQPYETVAGFDRENLYFEVRRAGNKKEQIRSYVEEHREESGIIYCATRKGVDELYLELENAGFPVGRYHAGMSAEARRSSQEDFIYDRTRVMIATNAFGMGIDKSNVRYVLHYNMPQSMENYYQEAGRAGRDGEPAECILFYSPQDTVINRMLLESREDYRDYTVEELRVIQAQDAERLRKMESYCTTTKCLRNCILTYFGEQAEERCGNCSNCLTEFEEKDVSDAAADVVRCIRTSGQRFGRNMIAGTLLGENTAKIRNYRMDQNPAYGSQRKMGQAMVKEVIRTMLECGYLRQTEDKYALLKLTEQSDLLLAGEEPFVIRYKKEVERQSASGAKTSGKKAARTADLTEKGRELFEELRRLRTELAQERSVPPYMVASDRTLRDMCLRIPLTEDEMLDVNGMGAKKMEQYGGRFLEKIRSVTGGDREGWGADPSLFLSGADAAGEKRGDPTALLTEKRAKGRKEEFRLTDEILSAVRYVPETTISDFAAQINDLRDESRMKRLTIKWLTEKLLEEGCLEKKYWNGFTRTVLTEKGREAGIRAEERISSKGNPYEVYMYTEKAQRYLVELLKKKGADE</sequence>
<evidence type="ECO:0000256" key="16">
    <source>
        <dbReference type="NCBIfam" id="TIGR01389"/>
    </source>
</evidence>
<dbReference type="SUPFAM" id="SSF52540">
    <property type="entry name" value="P-loop containing nucleoside triphosphate hydrolases"/>
    <property type="match status" value="1"/>
</dbReference>
<dbReference type="Gene3D" id="3.40.50.300">
    <property type="entry name" value="P-loop containing nucleotide triphosphate hydrolases"/>
    <property type="match status" value="2"/>
</dbReference>
<dbReference type="CDD" id="cd17920">
    <property type="entry name" value="DEXHc_RecQ"/>
    <property type="match status" value="1"/>
</dbReference>
<keyword evidence="6" id="KW-0227">DNA damage</keyword>
<dbReference type="GO" id="GO:0006310">
    <property type="term" value="P:DNA recombination"/>
    <property type="evidence" value="ECO:0007669"/>
    <property type="project" value="UniProtKB-UniRule"/>
</dbReference>
<dbReference type="GO" id="GO:0043138">
    <property type="term" value="F:3'-5' DNA helicase activity"/>
    <property type="evidence" value="ECO:0007669"/>
    <property type="project" value="UniProtKB-EC"/>
</dbReference>
<comment type="similarity">
    <text evidence="3">Belongs to the helicase family. RecQ subfamily.</text>
</comment>
<dbReference type="GO" id="GO:0005524">
    <property type="term" value="F:ATP binding"/>
    <property type="evidence" value="ECO:0007669"/>
    <property type="project" value="UniProtKB-KW"/>
</dbReference>
<keyword evidence="11" id="KW-0238">DNA-binding</keyword>
<dbReference type="Gene3D" id="1.10.10.10">
    <property type="entry name" value="Winged helix-like DNA-binding domain superfamily/Winged helix DNA-binding domain"/>
    <property type="match status" value="1"/>
</dbReference>
<dbReference type="GO" id="GO:0006281">
    <property type="term" value="P:DNA repair"/>
    <property type="evidence" value="ECO:0007669"/>
    <property type="project" value="UniProtKB-KW"/>
</dbReference>
<dbReference type="SMART" id="SM00341">
    <property type="entry name" value="HRDC"/>
    <property type="match status" value="1"/>
</dbReference>
<evidence type="ECO:0000256" key="6">
    <source>
        <dbReference type="ARBA" id="ARBA00022763"/>
    </source>
</evidence>
<dbReference type="GO" id="GO:0003677">
    <property type="term" value="F:DNA binding"/>
    <property type="evidence" value="ECO:0007669"/>
    <property type="project" value="UniProtKB-KW"/>
</dbReference>
<dbReference type="Pfam" id="PF16124">
    <property type="entry name" value="RecQ_Zn_bind"/>
    <property type="match status" value="1"/>
</dbReference>
<dbReference type="GO" id="GO:0009432">
    <property type="term" value="P:SOS response"/>
    <property type="evidence" value="ECO:0007669"/>
    <property type="project" value="UniProtKB-UniRule"/>
</dbReference>
<dbReference type="Pfam" id="PF00570">
    <property type="entry name" value="HRDC"/>
    <property type="match status" value="1"/>
</dbReference>
<evidence type="ECO:0000259" key="17">
    <source>
        <dbReference type="PROSITE" id="PS50967"/>
    </source>
</evidence>
<evidence type="ECO:0000256" key="9">
    <source>
        <dbReference type="ARBA" id="ARBA00022833"/>
    </source>
</evidence>
<evidence type="ECO:0000256" key="2">
    <source>
        <dbReference type="ARBA" id="ARBA00001947"/>
    </source>
</evidence>
<keyword evidence="9" id="KW-0862">Zinc</keyword>
<evidence type="ECO:0000256" key="14">
    <source>
        <dbReference type="ARBA" id="ARBA00023235"/>
    </source>
</evidence>
<dbReference type="Pfam" id="PF00271">
    <property type="entry name" value="Helicase_C"/>
    <property type="match status" value="1"/>
</dbReference>
<dbReference type="SMART" id="SM00490">
    <property type="entry name" value="HELICc"/>
    <property type="match status" value="1"/>
</dbReference>
<dbReference type="FunFam" id="3.40.50.300:FF:000296">
    <property type="entry name" value="ATP-dependent DNA helicase RecQ"/>
    <property type="match status" value="1"/>
</dbReference>
<dbReference type="InterPro" id="IPR032284">
    <property type="entry name" value="RecQ_Zn-bd"/>
</dbReference>
<evidence type="ECO:0000256" key="8">
    <source>
        <dbReference type="ARBA" id="ARBA00022806"/>
    </source>
</evidence>